<reference evidence="1" key="1">
    <citation type="submission" date="2023-07" db="EMBL/GenBank/DDBJ databases">
        <title>Genomic Encyclopedia of Type Strains, Phase IV (KMG-IV): sequencing the most valuable type-strain genomes for metagenomic binning, comparative biology and taxonomic classification.</title>
        <authorList>
            <person name="Goeker M."/>
        </authorList>
    </citation>
    <scope>NUCLEOTIDE SEQUENCE</scope>
    <source>
        <strain evidence="1">DSM 26174</strain>
    </source>
</reference>
<protein>
    <submittedName>
        <fullName evidence="1">Uncharacterized protein</fullName>
    </submittedName>
</protein>
<gene>
    <name evidence="1" type="ORF">HNQ88_002335</name>
</gene>
<comment type="caution">
    <text evidence="1">The sequence shown here is derived from an EMBL/GenBank/DDBJ whole genome shotgun (WGS) entry which is preliminary data.</text>
</comment>
<name>A0AAE3XMG7_9BACT</name>
<evidence type="ECO:0000313" key="1">
    <source>
        <dbReference type="EMBL" id="MDR6239298.1"/>
    </source>
</evidence>
<dbReference type="AlphaFoldDB" id="A0AAE3XMG7"/>
<sequence length="89" mass="10740">MKSPITLKLLPKELNSGKIQLHFHWYEQSQLTVYGYYLIIGNESENEVVEYLKKEIKHFLNNDCYQHNHLYSLHRICQKQDDLLLYRTA</sequence>
<organism evidence="1 2">
    <name type="scientific">Aureibacter tunicatorum</name>
    <dbReference type="NCBI Taxonomy" id="866807"/>
    <lineage>
        <taxon>Bacteria</taxon>
        <taxon>Pseudomonadati</taxon>
        <taxon>Bacteroidota</taxon>
        <taxon>Cytophagia</taxon>
        <taxon>Cytophagales</taxon>
        <taxon>Persicobacteraceae</taxon>
        <taxon>Aureibacter</taxon>
    </lineage>
</organism>
<dbReference type="RefSeq" id="WP_309938906.1">
    <property type="nucleotide sequence ID" value="NZ_AP025305.1"/>
</dbReference>
<keyword evidence="2" id="KW-1185">Reference proteome</keyword>
<evidence type="ECO:0000313" key="2">
    <source>
        <dbReference type="Proteomes" id="UP001185092"/>
    </source>
</evidence>
<dbReference type="Proteomes" id="UP001185092">
    <property type="component" value="Unassembled WGS sequence"/>
</dbReference>
<proteinExistence type="predicted"/>
<dbReference type="EMBL" id="JAVDQD010000002">
    <property type="protein sequence ID" value="MDR6239298.1"/>
    <property type="molecule type" value="Genomic_DNA"/>
</dbReference>
<accession>A0AAE3XMG7</accession>